<comment type="caution">
    <text evidence="1">The sequence shown here is derived from an EMBL/GenBank/DDBJ whole genome shotgun (WGS) entry which is preliminary data.</text>
</comment>
<accession>A0A1F6XJP9</accession>
<reference evidence="1 2" key="1">
    <citation type="journal article" date="2016" name="Nat. Commun.">
        <title>Thousands of microbial genomes shed light on interconnected biogeochemical processes in an aquifer system.</title>
        <authorList>
            <person name="Anantharaman K."/>
            <person name="Brown C.T."/>
            <person name="Hug L.A."/>
            <person name="Sharon I."/>
            <person name="Castelle C.J."/>
            <person name="Probst A.J."/>
            <person name="Thomas B.C."/>
            <person name="Singh A."/>
            <person name="Wilkins M.J."/>
            <person name="Karaoz U."/>
            <person name="Brodie E.L."/>
            <person name="Williams K.H."/>
            <person name="Hubbard S.S."/>
            <person name="Banfield J.F."/>
        </authorList>
    </citation>
    <scope>NUCLEOTIDE SEQUENCE [LARGE SCALE GENOMIC DNA]</scope>
</reference>
<dbReference type="Proteomes" id="UP000176629">
    <property type="component" value="Unassembled WGS sequence"/>
</dbReference>
<proteinExistence type="predicted"/>
<gene>
    <name evidence="1" type="ORF">A3A03_03760</name>
</gene>
<dbReference type="STRING" id="1801773.A3A03_03760"/>
<evidence type="ECO:0000313" key="2">
    <source>
        <dbReference type="Proteomes" id="UP000176629"/>
    </source>
</evidence>
<organism evidence="1 2">
    <name type="scientific">Candidatus Nomurabacteria bacterium RIFCSPLOWO2_01_FULL_40_18</name>
    <dbReference type="NCBI Taxonomy" id="1801773"/>
    <lineage>
        <taxon>Bacteria</taxon>
        <taxon>Candidatus Nomuraibacteriota</taxon>
    </lineage>
</organism>
<name>A0A1F6XJP9_9BACT</name>
<dbReference type="EMBL" id="MFUX01000024">
    <property type="protein sequence ID" value="OGI94384.1"/>
    <property type="molecule type" value="Genomic_DNA"/>
</dbReference>
<sequence>MQMHSATKCLGEWRRSDGLARAEAGSGRESARASAFCFGGILVIEKVDNVIFVYFQIVI</sequence>
<protein>
    <submittedName>
        <fullName evidence="1">Uncharacterized protein</fullName>
    </submittedName>
</protein>
<dbReference type="AlphaFoldDB" id="A0A1F6XJP9"/>
<evidence type="ECO:0000313" key="1">
    <source>
        <dbReference type="EMBL" id="OGI94384.1"/>
    </source>
</evidence>